<dbReference type="AlphaFoldDB" id="A0AA88DYW1"/>
<protein>
    <submittedName>
        <fullName evidence="1">Uncharacterized protein</fullName>
    </submittedName>
</protein>
<gene>
    <name evidence="1" type="ORF">TIFTF001_033645</name>
</gene>
<evidence type="ECO:0000313" key="1">
    <source>
        <dbReference type="EMBL" id="GMN64575.1"/>
    </source>
</evidence>
<organism evidence="1 2">
    <name type="scientific">Ficus carica</name>
    <name type="common">Common fig</name>
    <dbReference type="NCBI Taxonomy" id="3494"/>
    <lineage>
        <taxon>Eukaryota</taxon>
        <taxon>Viridiplantae</taxon>
        <taxon>Streptophyta</taxon>
        <taxon>Embryophyta</taxon>
        <taxon>Tracheophyta</taxon>
        <taxon>Spermatophyta</taxon>
        <taxon>Magnoliopsida</taxon>
        <taxon>eudicotyledons</taxon>
        <taxon>Gunneridae</taxon>
        <taxon>Pentapetalae</taxon>
        <taxon>rosids</taxon>
        <taxon>fabids</taxon>
        <taxon>Rosales</taxon>
        <taxon>Moraceae</taxon>
        <taxon>Ficeae</taxon>
        <taxon>Ficus</taxon>
    </lineage>
</organism>
<accession>A0AA88DYW1</accession>
<proteinExistence type="predicted"/>
<reference evidence="1" key="1">
    <citation type="submission" date="2023-07" db="EMBL/GenBank/DDBJ databases">
        <title>draft genome sequence of fig (Ficus carica).</title>
        <authorList>
            <person name="Takahashi T."/>
            <person name="Nishimura K."/>
        </authorList>
    </citation>
    <scope>NUCLEOTIDE SEQUENCE</scope>
</reference>
<sequence>MFTPTTPPPSRHYSLPPYSLTRFDLPSPPPPANATATIVTELTPPLSVTNRPPPPVLLLNWVLRKEEREGAKETPTLPPSY</sequence>
<name>A0AA88DYW1_FICCA</name>
<keyword evidence="2" id="KW-1185">Reference proteome</keyword>
<comment type="caution">
    <text evidence="1">The sequence shown here is derived from an EMBL/GenBank/DDBJ whole genome shotgun (WGS) entry which is preliminary data.</text>
</comment>
<dbReference type="EMBL" id="BTGU01000186">
    <property type="protein sequence ID" value="GMN64575.1"/>
    <property type="molecule type" value="Genomic_DNA"/>
</dbReference>
<dbReference type="Proteomes" id="UP001187192">
    <property type="component" value="Unassembled WGS sequence"/>
</dbReference>
<evidence type="ECO:0000313" key="2">
    <source>
        <dbReference type="Proteomes" id="UP001187192"/>
    </source>
</evidence>